<dbReference type="PANTHER" id="PTHR43228">
    <property type="entry name" value="TWO-COMPONENT RESPONSE REGULATOR"/>
    <property type="match status" value="1"/>
</dbReference>
<reference evidence="3 4" key="1">
    <citation type="submission" date="2020-02" db="EMBL/GenBank/DDBJ databases">
        <authorList>
            <person name="Dziuba M."/>
            <person name="Kuznetsov B."/>
            <person name="Mardanov A."/>
            <person name="Ravin N."/>
            <person name="Grouzdev D."/>
        </authorList>
    </citation>
    <scope>NUCLEOTIDE SEQUENCE [LARGE SCALE GENOMIC DNA]</scope>
    <source>
        <strain evidence="3 4">SpK</strain>
    </source>
</reference>
<evidence type="ECO:0000313" key="4">
    <source>
        <dbReference type="Proteomes" id="UP000480684"/>
    </source>
</evidence>
<dbReference type="Gene3D" id="3.40.50.2300">
    <property type="match status" value="1"/>
</dbReference>
<dbReference type="RefSeq" id="WP_163682214.1">
    <property type="nucleotide sequence ID" value="NZ_JAAIYP010000044.1"/>
</dbReference>
<organism evidence="3 4">
    <name type="scientific">Magnetospirillum aberrantis SpK</name>
    <dbReference type="NCBI Taxonomy" id="908842"/>
    <lineage>
        <taxon>Bacteria</taxon>
        <taxon>Pseudomonadati</taxon>
        <taxon>Pseudomonadota</taxon>
        <taxon>Alphaproteobacteria</taxon>
        <taxon>Rhodospirillales</taxon>
        <taxon>Rhodospirillaceae</taxon>
        <taxon>Magnetospirillum</taxon>
    </lineage>
</organism>
<dbReference type="InterPro" id="IPR052048">
    <property type="entry name" value="ST_Response_Regulator"/>
</dbReference>
<comment type="caution">
    <text evidence="3">The sequence shown here is derived from an EMBL/GenBank/DDBJ whole genome shotgun (WGS) entry which is preliminary data.</text>
</comment>
<feature type="modified residue" description="4-aspartylphosphate" evidence="1">
    <location>
        <position position="58"/>
    </location>
</feature>
<dbReference type="GO" id="GO:0000160">
    <property type="term" value="P:phosphorelay signal transduction system"/>
    <property type="evidence" value="ECO:0007669"/>
    <property type="project" value="InterPro"/>
</dbReference>
<keyword evidence="1" id="KW-0597">Phosphoprotein</keyword>
<feature type="domain" description="Response regulatory" evidence="2">
    <location>
        <begin position="8"/>
        <end position="126"/>
    </location>
</feature>
<keyword evidence="4" id="KW-1185">Reference proteome</keyword>
<evidence type="ECO:0000256" key="1">
    <source>
        <dbReference type="PROSITE-ProRule" id="PRU00169"/>
    </source>
</evidence>
<proteinExistence type="predicted"/>
<dbReference type="SUPFAM" id="SSF52172">
    <property type="entry name" value="CheY-like"/>
    <property type="match status" value="1"/>
</dbReference>
<dbReference type="PROSITE" id="PS50110">
    <property type="entry name" value="RESPONSE_REGULATORY"/>
    <property type="match status" value="1"/>
</dbReference>
<dbReference type="InterPro" id="IPR011006">
    <property type="entry name" value="CheY-like_superfamily"/>
</dbReference>
<evidence type="ECO:0000259" key="2">
    <source>
        <dbReference type="PROSITE" id="PS50110"/>
    </source>
</evidence>
<accession>A0A7C9UW13</accession>
<dbReference type="SMART" id="SM00448">
    <property type="entry name" value="REC"/>
    <property type="match status" value="1"/>
</dbReference>
<dbReference type="EMBL" id="JAAIYP010000044">
    <property type="protein sequence ID" value="NFV81808.1"/>
    <property type="molecule type" value="Genomic_DNA"/>
</dbReference>
<dbReference type="Pfam" id="PF00072">
    <property type="entry name" value="Response_reg"/>
    <property type="match status" value="1"/>
</dbReference>
<dbReference type="Proteomes" id="UP000480684">
    <property type="component" value="Unassembled WGS sequence"/>
</dbReference>
<dbReference type="AlphaFoldDB" id="A0A7C9UW13"/>
<sequence length="140" mass="14990">MNQFSELRVLVVDANAHIRRLIATLLGALSIKDVHEARNPAAAMPLIQDNPPHLIIADMTGDATETVLFIHRIRRGELLDARTPVLGLAASSHHAVLEQAREAGVDEIIAKPLSAIEVIQSAGSLLEAVLRRPPVLPAGA</sequence>
<dbReference type="PANTHER" id="PTHR43228:SF1">
    <property type="entry name" value="TWO-COMPONENT RESPONSE REGULATOR ARR22"/>
    <property type="match status" value="1"/>
</dbReference>
<name>A0A7C9UW13_9PROT</name>
<protein>
    <submittedName>
        <fullName evidence="3">Response regulator</fullName>
    </submittedName>
</protein>
<dbReference type="InterPro" id="IPR001789">
    <property type="entry name" value="Sig_transdc_resp-reg_receiver"/>
</dbReference>
<evidence type="ECO:0000313" key="3">
    <source>
        <dbReference type="EMBL" id="NFV81808.1"/>
    </source>
</evidence>
<gene>
    <name evidence="3" type="ORF">G4223_16980</name>
</gene>